<evidence type="ECO:0000256" key="8">
    <source>
        <dbReference type="ARBA" id="ARBA00023049"/>
    </source>
</evidence>
<comment type="cofactor">
    <cofactor evidence="1 10">
        <name>Zn(2+)</name>
        <dbReference type="ChEBI" id="CHEBI:29105"/>
    </cofactor>
</comment>
<dbReference type="SUPFAM" id="SSF101821">
    <property type="entry name" value="Aminopeptidase/glucanase lid domain"/>
    <property type="match status" value="1"/>
</dbReference>
<keyword evidence="8 9" id="KW-0482">Metalloprotease</keyword>
<dbReference type="NCBIfam" id="NF002600">
    <property type="entry name" value="PRK02256.1"/>
    <property type="match status" value="1"/>
</dbReference>
<organism evidence="12 13">
    <name type="scientific">Clostridium aminobutyricum</name>
    <dbReference type="NCBI Taxonomy" id="33953"/>
    <lineage>
        <taxon>Bacteria</taxon>
        <taxon>Bacillati</taxon>
        <taxon>Bacillota</taxon>
        <taxon>Clostridia</taxon>
        <taxon>Eubacteriales</taxon>
        <taxon>Clostridiaceae</taxon>
        <taxon>Clostridium</taxon>
    </lineage>
</organism>
<keyword evidence="11" id="KW-0175">Coiled coil</keyword>
<dbReference type="GO" id="GO:0005737">
    <property type="term" value="C:cytoplasm"/>
    <property type="evidence" value="ECO:0007669"/>
    <property type="project" value="UniProtKB-ARBA"/>
</dbReference>
<sequence length="477" mass="53690">MSKSEKTKGEKIQEKLGYKYKNAWLKMNQKEQDQTFRFCQSYIQFLNSVKTERESVEWAEREAIKNGFISLDEMVRKNQKIRPGDKIYAINRNKNIIFAVIGKKPLEEGINIIGAHIDSPRIDLKPNPLYEDGELVLLKTHYYGGIKKYQWVTTPLSLHGVIFKSNGDKVTLNIGENDDDPRFCICDLLPHLAQEQMQKKMANGIDGESLTVLFGSIPYDEEDLKNKIKTNILELLQQKYDLQEEDFQRAEIELVPAIKACDVGLDRSMVGGYGQDDKVCAYTAFQAILEAKKIDKTALCIWIDKEEIGSEGNTGIKSPFFENTVAKLCNLSSDHYSDILLKDTLNHSKCLSADVTALFDPNYADVDDKRNTAYLGNGVVIMKYSGARGKADSSEANAEFVAEVTNLFNKNDVTWQSGELGKVDLGGGGTIAMHLTKYGMDVLDVGPGLLSMHSPFEICSKADVYMSYKAYKTFYKQ</sequence>
<dbReference type="Gene3D" id="2.30.250.10">
    <property type="entry name" value="Aminopeptidase i, Domain 2"/>
    <property type="match status" value="1"/>
</dbReference>
<dbReference type="RefSeq" id="WP_206581279.1">
    <property type="nucleotide sequence ID" value="NZ_JAFJZZ010000001.1"/>
</dbReference>
<dbReference type="Proteomes" id="UP000664545">
    <property type="component" value="Unassembled WGS sequence"/>
</dbReference>
<dbReference type="Gene3D" id="3.40.630.10">
    <property type="entry name" value="Zn peptidases"/>
    <property type="match status" value="1"/>
</dbReference>
<evidence type="ECO:0000313" key="12">
    <source>
        <dbReference type="EMBL" id="MBN7772476.1"/>
    </source>
</evidence>
<dbReference type="PRINTS" id="PR00932">
    <property type="entry name" value="AMINO1PTASE"/>
</dbReference>
<dbReference type="InterPro" id="IPR001948">
    <property type="entry name" value="Peptidase_M18"/>
</dbReference>
<evidence type="ECO:0000256" key="3">
    <source>
        <dbReference type="ARBA" id="ARBA00022438"/>
    </source>
</evidence>
<evidence type="ECO:0000256" key="11">
    <source>
        <dbReference type="SAM" id="Coils"/>
    </source>
</evidence>
<evidence type="ECO:0000256" key="2">
    <source>
        <dbReference type="ARBA" id="ARBA00008290"/>
    </source>
</evidence>
<evidence type="ECO:0000256" key="9">
    <source>
        <dbReference type="RuleBase" id="RU004386"/>
    </source>
</evidence>
<name>A0A939D7F1_CLOAM</name>
<dbReference type="EC" id="3.4.11.-" evidence="10"/>
<protein>
    <recommendedName>
        <fullName evidence="10">M18 family aminopeptidase</fullName>
        <ecNumber evidence="10">3.4.11.-</ecNumber>
    </recommendedName>
</protein>
<dbReference type="AlphaFoldDB" id="A0A939D7F1"/>
<comment type="caution">
    <text evidence="12">The sequence shown here is derived from an EMBL/GenBank/DDBJ whole genome shotgun (WGS) entry which is preliminary data.</text>
</comment>
<dbReference type="GO" id="GO:0006508">
    <property type="term" value="P:proteolysis"/>
    <property type="evidence" value="ECO:0007669"/>
    <property type="project" value="UniProtKB-KW"/>
</dbReference>
<dbReference type="GO" id="GO:0008237">
    <property type="term" value="F:metallopeptidase activity"/>
    <property type="evidence" value="ECO:0007669"/>
    <property type="project" value="UniProtKB-KW"/>
</dbReference>
<keyword evidence="4 9" id="KW-0645">Protease</keyword>
<keyword evidence="5 9" id="KW-0479">Metal-binding</keyword>
<proteinExistence type="inferred from homology"/>
<dbReference type="InterPro" id="IPR023358">
    <property type="entry name" value="Peptidase_M18_dom2"/>
</dbReference>
<evidence type="ECO:0000256" key="1">
    <source>
        <dbReference type="ARBA" id="ARBA00001947"/>
    </source>
</evidence>
<keyword evidence="13" id="KW-1185">Reference proteome</keyword>
<keyword evidence="6 9" id="KW-0378">Hydrolase</keyword>
<dbReference type="PANTHER" id="PTHR28570">
    <property type="entry name" value="ASPARTYL AMINOPEPTIDASE"/>
    <property type="match status" value="1"/>
</dbReference>
<feature type="coiled-coil region" evidence="11">
    <location>
        <begin position="225"/>
        <end position="253"/>
    </location>
</feature>
<dbReference type="Pfam" id="PF02127">
    <property type="entry name" value="Peptidase_M18"/>
    <property type="match status" value="1"/>
</dbReference>
<comment type="similarity">
    <text evidence="2 9">Belongs to the peptidase M18 family.</text>
</comment>
<reference evidence="12" key="1">
    <citation type="submission" date="2021-02" db="EMBL/GenBank/DDBJ databases">
        <title>Abyssanaerobacter marinus gen.nov., sp., nov, anaerobic bacterium isolated from the Onnuri vent field of Indian Ocean and suggestion of Mogibacteriaceae fam. nov., and proposal of reclassification of ambiguous this family's genus member.</title>
        <authorList>
            <person name="Kim Y.J."/>
            <person name="Yang J.-A."/>
        </authorList>
    </citation>
    <scope>NUCLEOTIDE SEQUENCE</scope>
    <source>
        <strain evidence="12">DSM 2634</strain>
    </source>
</reference>
<evidence type="ECO:0000256" key="6">
    <source>
        <dbReference type="ARBA" id="ARBA00022801"/>
    </source>
</evidence>
<gene>
    <name evidence="12" type="ORF">JYB65_03800</name>
</gene>
<dbReference type="GO" id="GO:0004177">
    <property type="term" value="F:aminopeptidase activity"/>
    <property type="evidence" value="ECO:0007669"/>
    <property type="project" value="UniProtKB-KW"/>
</dbReference>
<evidence type="ECO:0000256" key="4">
    <source>
        <dbReference type="ARBA" id="ARBA00022670"/>
    </source>
</evidence>
<evidence type="ECO:0000256" key="7">
    <source>
        <dbReference type="ARBA" id="ARBA00022833"/>
    </source>
</evidence>
<evidence type="ECO:0000313" key="13">
    <source>
        <dbReference type="Proteomes" id="UP000664545"/>
    </source>
</evidence>
<keyword evidence="7 9" id="KW-0862">Zinc</keyword>
<evidence type="ECO:0000256" key="5">
    <source>
        <dbReference type="ARBA" id="ARBA00022723"/>
    </source>
</evidence>
<accession>A0A939D7F1</accession>
<dbReference type="PANTHER" id="PTHR28570:SF2">
    <property type="entry name" value="M18 FAMILY AMINOPEPTIDASE 1-RELATED"/>
    <property type="match status" value="1"/>
</dbReference>
<evidence type="ECO:0000256" key="10">
    <source>
        <dbReference type="RuleBase" id="RU004387"/>
    </source>
</evidence>
<keyword evidence="3 9" id="KW-0031">Aminopeptidase</keyword>
<dbReference type="SUPFAM" id="SSF53187">
    <property type="entry name" value="Zn-dependent exopeptidases"/>
    <property type="match status" value="1"/>
</dbReference>
<dbReference type="GO" id="GO:0008270">
    <property type="term" value="F:zinc ion binding"/>
    <property type="evidence" value="ECO:0007669"/>
    <property type="project" value="InterPro"/>
</dbReference>
<dbReference type="EMBL" id="JAFJZZ010000001">
    <property type="protein sequence ID" value="MBN7772476.1"/>
    <property type="molecule type" value="Genomic_DNA"/>
</dbReference>